<evidence type="ECO:0000313" key="4">
    <source>
        <dbReference type="Proteomes" id="UP000822476"/>
    </source>
</evidence>
<dbReference type="SUPFAM" id="SSF48726">
    <property type="entry name" value="Immunoglobulin"/>
    <property type="match status" value="1"/>
</dbReference>
<protein>
    <recommendedName>
        <fullName evidence="2">Ig-like domain-containing protein</fullName>
    </recommendedName>
</protein>
<feature type="domain" description="Ig-like" evidence="2">
    <location>
        <begin position="801"/>
        <end position="924"/>
    </location>
</feature>
<keyword evidence="1" id="KW-1133">Transmembrane helix</keyword>
<name>A0A8S9Z058_9TREM</name>
<dbReference type="InterPro" id="IPR036179">
    <property type="entry name" value="Ig-like_dom_sf"/>
</dbReference>
<dbReference type="OrthoDB" id="6251461at2759"/>
<dbReference type="EMBL" id="JTDE01000847">
    <property type="protein sequence ID" value="KAF7260204.1"/>
    <property type="molecule type" value="Genomic_DNA"/>
</dbReference>
<keyword evidence="1" id="KW-0812">Transmembrane</keyword>
<sequence length="1334" mass="154075">MIVRGKWKQLTFGYKVSDFPTTWMKAPVRVSVNKHILFRCTAWSTNPIDRTSRQLSLFPKQIFGGRNIESDFNDRPRFVSIILKTVEHELVSNEYTIMNRLGCEMLDAGIRRERVIRGPVIQCMPPPLKWIPESWPSYPRTTLLRCTASRACHNMTFRWYLLAGPLPQWGPGLGSIRSQDMSDGDVLYLWRLPQSGTYVVFCALTCVCANQTLSSGKMDVINIEPSEFELNRLEQAEVNNFDLDESKELPPEESDLSVEVLSRRPWPRDEQLSVMVRERLDRYVADEVPAETMEVEQQRGQQQLRRLQCCSTNLQSFSIGVDKNRLTEMEYFLSQFDSATYDRTNAIRRMVHNSHEIVVPRRTFLKLPATQLNERTDEQDCPCKDESQLLIGKQTRALHKAMSEYVKDRHKIGGITSRATNLHVIKLPTETERLYSQYLDQYQDMLGVSEVGDKFGSTQHSRLGHATAKKYLFSTVNRQKLKSTDLDMYTKWLNRHLQPPLLHGQTKHIVRVSNQTDAADIGGTKLYVNPLGRKPSFFGSGGLQYDETNPAMTTRERERRRFIDLHSDDLKVNALQGHRFAHLYPRYKKQGRSPEPGITSQIDSSNITHESMDVTGRPWITPQLVRRYAWLPIMYTNMKQGELDERFSTRSVYETEESRYADESSLNSNSTLRRATLISSTTEPILSYDLNTHPYQSHRTTSMVTLANHPRTRDLEPTERIDIVLTNREERMMERPWWSSFNVPTTGVSQVGPSEISHNRISFDQTKSLEAGFRQVNSWTDHRERLRQPIVESQSKWKDHPSQYLYEIQAKPGVVLIPGTTKLMCPVVRTSTKQTRYQFESVGWTRTPKLSGIPEIIVLFWLQTRRIWLGSDKFTRPLRVYGYPPFRWSHTYTLDIKPLQLDDYGYYSCLANYWPTLSNGQKITIYKSAVNPLCTVPRPQRPRLGLARYVDGSLREVVQTVWSFDKYLELPVEHLESHNFENGEFINISQPAKPNCFSIGEEIIVFCETIPHQLFCEHADAITNGTRLIRTELQAYLYLMRPLFKPRTVSLPKPTRPIPPIPDVYQSSIKQGLTFRAWSLHISHEHSAARVTCQAQARLHRPVFGPVHYRDWLNQQLNPIYRQSLTRGSEAIELCVITEQRMIHIRPEPIDQPNDPQQLGVVRVMPQETVSCTSTDAEATRLTFTIYPISMSGRRMAERHGLVFQSEWMDTNRHTTKWPRKNQTNQILVHIPSEQNVLGSYFAQCTLSDENISTTFILEVYAPVPKRNLELDIKKIWIAVTIPVAVFLYIALRGCLAPARIHRQNDFQMVSNQKIAATPSGGDLSIRMSKRSQK</sequence>
<dbReference type="PROSITE" id="PS50835">
    <property type="entry name" value="IG_LIKE"/>
    <property type="match status" value="1"/>
</dbReference>
<evidence type="ECO:0000313" key="3">
    <source>
        <dbReference type="EMBL" id="KAF7260204.1"/>
    </source>
</evidence>
<keyword evidence="4" id="KW-1185">Reference proteome</keyword>
<feature type="transmembrane region" description="Helical" evidence="1">
    <location>
        <begin position="1276"/>
        <end position="1296"/>
    </location>
</feature>
<gene>
    <name evidence="3" type="ORF">EG68_02966</name>
</gene>
<comment type="caution">
    <text evidence="3">The sequence shown here is derived from an EMBL/GenBank/DDBJ whole genome shotgun (WGS) entry which is preliminary data.</text>
</comment>
<accession>A0A8S9Z058</accession>
<dbReference type="InterPro" id="IPR007110">
    <property type="entry name" value="Ig-like_dom"/>
</dbReference>
<evidence type="ECO:0000259" key="2">
    <source>
        <dbReference type="PROSITE" id="PS50835"/>
    </source>
</evidence>
<reference evidence="3" key="1">
    <citation type="submission" date="2019-07" db="EMBL/GenBank/DDBJ databases">
        <title>Annotation for the trematode Paragonimus miyazaki's.</title>
        <authorList>
            <person name="Choi Y.-J."/>
        </authorList>
    </citation>
    <scope>NUCLEOTIDE SEQUENCE</scope>
    <source>
        <strain evidence="3">Japan</strain>
    </source>
</reference>
<proteinExistence type="predicted"/>
<organism evidence="3 4">
    <name type="scientific">Paragonimus skrjabini miyazakii</name>
    <dbReference type="NCBI Taxonomy" id="59628"/>
    <lineage>
        <taxon>Eukaryota</taxon>
        <taxon>Metazoa</taxon>
        <taxon>Spiralia</taxon>
        <taxon>Lophotrochozoa</taxon>
        <taxon>Platyhelminthes</taxon>
        <taxon>Trematoda</taxon>
        <taxon>Digenea</taxon>
        <taxon>Plagiorchiida</taxon>
        <taxon>Troglotremata</taxon>
        <taxon>Troglotrematidae</taxon>
        <taxon>Paragonimus</taxon>
    </lineage>
</organism>
<dbReference type="Proteomes" id="UP000822476">
    <property type="component" value="Unassembled WGS sequence"/>
</dbReference>
<keyword evidence="1" id="KW-0472">Membrane</keyword>
<evidence type="ECO:0000256" key="1">
    <source>
        <dbReference type="SAM" id="Phobius"/>
    </source>
</evidence>